<dbReference type="Proteomes" id="UP001480595">
    <property type="component" value="Unassembled WGS sequence"/>
</dbReference>
<dbReference type="PANTHER" id="PTHR23502:SF51">
    <property type="entry name" value="QUINIDINE RESISTANCE PROTEIN 1-RELATED"/>
    <property type="match status" value="1"/>
</dbReference>
<keyword evidence="5 7" id="KW-0472">Membrane</keyword>
<comment type="caution">
    <text evidence="8">The sequence shown here is derived from an EMBL/GenBank/DDBJ whole genome shotgun (WGS) entry which is preliminary data.</text>
</comment>
<name>A0ABR1TRA1_9PEZI</name>
<evidence type="ECO:0000256" key="1">
    <source>
        <dbReference type="ARBA" id="ARBA00004141"/>
    </source>
</evidence>
<dbReference type="Pfam" id="PF07690">
    <property type="entry name" value="MFS_1"/>
    <property type="match status" value="1"/>
</dbReference>
<feature type="compositionally biased region" description="Polar residues" evidence="6">
    <location>
        <begin position="1"/>
        <end position="10"/>
    </location>
</feature>
<proteinExistence type="predicted"/>
<accession>A0ABR1TRA1</accession>
<feature type="non-terminal residue" evidence="8">
    <location>
        <position position="1"/>
    </location>
</feature>
<dbReference type="Gene3D" id="1.20.1720.10">
    <property type="entry name" value="Multidrug resistance protein D"/>
    <property type="match status" value="1"/>
</dbReference>
<sequence length="532" mass="57575">AGNPGRTNADNWPKMAEPDAIEPVSDNTGPSPPETTAPTPYSAFQPWQKRWIIVVVAFGGWFSSLSSFIYFPAIPALSADLGVSVEQINLTVTSYLVMSGVFPALVGNAADKLRRRPVFLATLAVYVAANVGLALQRSFGLLFFLRMLQSAGISVAHPFSSRKVLIRRPVLGQSSVGFCCCDGIGGPSSGSSPSSPRAACCLWLSSCQRLRGPSSETVASVLRGVHRAFVPILAPPATSSRRDDDCDDAEGQHVLSGKPKSASVFPNPLACLLLLRHRRTAIVVGCMGVHYTIYSCLQASLSTLFTEIYHVSGLVSGLTYLPFGVACAMAAFGTGKILDWDYRHVAATQGMPADKTRGDDLGRFPIEHARLRSMKYSVALCSFFIVGYGWSLQQRTVRQIRSILYLFYGWASCSAPVHYKTMNIAYTDSFVKHMAAPLVLQFFIGVTEQGIFTGLSTLLVDIHPEASATAQAANNFIRCEMAAAGLALLDLMLRGMGPGWTFVLFAGLGWMVAAMLWMLDAKGLDWRQKEST</sequence>
<evidence type="ECO:0000256" key="3">
    <source>
        <dbReference type="ARBA" id="ARBA00022692"/>
    </source>
</evidence>
<feature type="region of interest" description="Disordered" evidence="6">
    <location>
        <begin position="1"/>
        <end position="41"/>
    </location>
</feature>
<dbReference type="InterPro" id="IPR011701">
    <property type="entry name" value="MFS"/>
</dbReference>
<protein>
    <submittedName>
        <fullName evidence="8">Itaconate transport protein</fullName>
    </submittedName>
</protein>
<feature type="region of interest" description="Disordered" evidence="6">
    <location>
        <begin position="236"/>
        <end position="261"/>
    </location>
</feature>
<keyword evidence="2" id="KW-0813">Transport</keyword>
<comment type="subcellular location">
    <subcellularLocation>
        <location evidence="1">Membrane</location>
        <topology evidence="1">Multi-pass membrane protein</topology>
    </subcellularLocation>
</comment>
<feature type="transmembrane region" description="Helical" evidence="7">
    <location>
        <begin position="117"/>
        <end position="135"/>
    </location>
</feature>
<evidence type="ECO:0000256" key="5">
    <source>
        <dbReference type="ARBA" id="ARBA00023136"/>
    </source>
</evidence>
<keyword evidence="9" id="KW-1185">Reference proteome</keyword>
<organism evidence="8 9">
    <name type="scientific">Apiospora phragmitis</name>
    <dbReference type="NCBI Taxonomy" id="2905665"/>
    <lineage>
        <taxon>Eukaryota</taxon>
        <taxon>Fungi</taxon>
        <taxon>Dikarya</taxon>
        <taxon>Ascomycota</taxon>
        <taxon>Pezizomycotina</taxon>
        <taxon>Sordariomycetes</taxon>
        <taxon>Xylariomycetidae</taxon>
        <taxon>Amphisphaeriales</taxon>
        <taxon>Apiosporaceae</taxon>
        <taxon>Apiospora</taxon>
    </lineage>
</organism>
<dbReference type="InterPro" id="IPR036259">
    <property type="entry name" value="MFS_trans_sf"/>
</dbReference>
<evidence type="ECO:0000256" key="7">
    <source>
        <dbReference type="SAM" id="Phobius"/>
    </source>
</evidence>
<evidence type="ECO:0000313" key="8">
    <source>
        <dbReference type="EMBL" id="KAK8048411.1"/>
    </source>
</evidence>
<reference evidence="8 9" key="1">
    <citation type="submission" date="2023-01" db="EMBL/GenBank/DDBJ databases">
        <title>Analysis of 21 Apiospora genomes using comparative genomics revels a genus with tremendous synthesis potential of carbohydrate active enzymes and secondary metabolites.</title>
        <authorList>
            <person name="Sorensen T."/>
        </authorList>
    </citation>
    <scope>NUCLEOTIDE SEQUENCE [LARGE SCALE GENOMIC DNA]</scope>
    <source>
        <strain evidence="8 9">CBS 135458</strain>
    </source>
</reference>
<dbReference type="GeneID" id="92094613"/>
<evidence type="ECO:0000256" key="4">
    <source>
        <dbReference type="ARBA" id="ARBA00022989"/>
    </source>
</evidence>
<evidence type="ECO:0000256" key="6">
    <source>
        <dbReference type="SAM" id="MobiDB-lite"/>
    </source>
</evidence>
<feature type="transmembrane region" description="Helical" evidence="7">
    <location>
        <begin position="499"/>
        <end position="519"/>
    </location>
</feature>
<dbReference type="RefSeq" id="XP_066710660.1">
    <property type="nucleotide sequence ID" value="XM_066861550.1"/>
</dbReference>
<dbReference type="Gene3D" id="1.20.1250.20">
    <property type="entry name" value="MFS general substrate transporter like domains"/>
    <property type="match status" value="1"/>
</dbReference>
<keyword evidence="4 7" id="KW-1133">Transmembrane helix</keyword>
<feature type="transmembrane region" description="Helical" evidence="7">
    <location>
        <begin position="92"/>
        <end position="110"/>
    </location>
</feature>
<dbReference type="EMBL" id="JAQQWL010000011">
    <property type="protein sequence ID" value="KAK8048411.1"/>
    <property type="molecule type" value="Genomic_DNA"/>
</dbReference>
<keyword evidence="3 7" id="KW-0812">Transmembrane</keyword>
<evidence type="ECO:0000256" key="2">
    <source>
        <dbReference type="ARBA" id="ARBA00022448"/>
    </source>
</evidence>
<feature type="transmembrane region" description="Helical" evidence="7">
    <location>
        <begin position="51"/>
        <end position="72"/>
    </location>
</feature>
<dbReference type="SUPFAM" id="SSF103473">
    <property type="entry name" value="MFS general substrate transporter"/>
    <property type="match status" value="2"/>
</dbReference>
<dbReference type="PANTHER" id="PTHR23502">
    <property type="entry name" value="MAJOR FACILITATOR SUPERFAMILY"/>
    <property type="match status" value="1"/>
</dbReference>
<evidence type="ECO:0000313" key="9">
    <source>
        <dbReference type="Proteomes" id="UP001480595"/>
    </source>
</evidence>
<gene>
    <name evidence="8" type="ORF">PG994_010141</name>
</gene>